<comment type="caution">
    <text evidence="2">The sequence shown here is derived from an EMBL/GenBank/DDBJ whole genome shotgun (WGS) entry which is preliminary data.</text>
</comment>
<sequence>MNRKKDILLNQCLYAAIHAMLWGGHAVIIGFCSNFLKLAGFQDSHVSIVLGIASGLSIIAQIGLTELVGKIKKLDLALVMEGQALVMAAAGVLMTQYASSPVMAAFGIGLGCTALQTFLPFANSIATAANQGGAQIHFPTARGMGRSLTAPFH</sequence>
<keyword evidence="1" id="KW-0472">Membrane</keyword>
<accession>A0A9D2KKW0</accession>
<feature type="transmembrane region" description="Helical" evidence="1">
    <location>
        <begin position="12"/>
        <end position="36"/>
    </location>
</feature>
<dbReference type="EMBL" id="DXAK01000034">
    <property type="protein sequence ID" value="HJA06828.1"/>
    <property type="molecule type" value="Genomic_DNA"/>
</dbReference>
<gene>
    <name evidence="2" type="ORF">H9798_06785</name>
</gene>
<dbReference type="AlphaFoldDB" id="A0A9D2KKW0"/>
<organism evidence="2 3">
    <name type="scientific">Candidatus Mediterraneibacter pullicola</name>
    <dbReference type="NCBI Taxonomy" id="2838682"/>
    <lineage>
        <taxon>Bacteria</taxon>
        <taxon>Bacillati</taxon>
        <taxon>Bacillota</taxon>
        <taxon>Clostridia</taxon>
        <taxon>Lachnospirales</taxon>
        <taxon>Lachnospiraceae</taxon>
        <taxon>Mediterraneibacter</taxon>
    </lineage>
</organism>
<feature type="transmembrane region" description="Helical" evidence="1">
    <location>
        <begin position="76"/>
        <end position="97"/>
    </location>
</feature>
<evidence type="ECO:0000256" key="1">
    <source>
        <dbReference type="SAM" id="Phobius"/>
    </source>
</evidence>
<reference evidence="2" key="1">
    <citation type="journal article" date="2021" name="PeerJ">
        <title>Extensive microbial diversity within the chicken gut microbiome revealed by metagenomics and culture.</title>
        <authorList>
            <person name="Gilroy R."/>
            <person name="Ravi A."/>
            <person name="Getino M."/>
            <person name="Pursley I."/>
            <person name="Horton D.L."/>
            <person name="Alikhan N.F."/>
            <person name="Baker D."/>
            <person name="Gharbi K."/>
            <person name="Hall N."/>
            <person name="Watson M."/>
            <person name="Adriaenssens E.M."/>
            <person name="Foster-Nyarko E."/>
            <person name="Jarju S."/>
            <person name="Secka A."/>
            <person name="Antonio M."/>
            <person name="Oren A."/>
            <person name="Chaudhuri R.R."/>
            <person name="La Ragione R."/>
            <person name="Hildebrand F."/>
            <person name="Pallen M.J."/>
        </authorList>
    </citation>
    <scope>NUCLEOTIDE SEQUENCE</scope>
    <source>
        <strain evidence="2">ChiSjej2B20-11307</strain>
    </source>
</reference>
<proteinExistence type="predicted"/>
<evidence type="ECO:0000313" key="2">
    <source>
        <dbReference type="EMBL" id="HJA06828.1"/>
    </source>
</evidence>
<name>A0A9D2KKW0_9FIRM</name>
<feature type="transmembrane region" description="Helical" evidence="1">
    <location>
        <begin position="103"/>
        <end position="122"/>
    </location>
</feature>
<feature type="transmembrane region" description="Helical" evidence="1">
    <location>
        <begin position="48"/>
        <end position="69"/>
    </location>
</feature>
<keyword evidence="1" id="KW-0812">Transmembrane</keyword>
<protein>
    <submittedName>
        <fullName evidence="2">Uncharacterized protein</fullName>
    </submittedName>
</protein>
<dbReference type="Proteomes" id="UP000824223">
    <property type="component" value="Unassembled WGS sequence"/>
</dbReference>
<keyword evidence="1" id="KW-1133">Transmembrane helix</keyword>
<evidence type="ECO:0000313" key="3">
    <source>
        <dbReference type="Proteomes" id="UP000824223"/>
    </source>
</evidence>
<reference evidence="2" key="2">
    <citation type="submission" date="2021-04" db="EMBL/GenBank/DDBJ databases">
        <authorList>
            <person name="Gilroy R."/>
        </authorList>
    </citation>
    <scope>NUCLEOTIDE SEQUENCE</scope>
    <source>
        <strain evidence="2">ChiSjej2B20-11307</strain>
    </source>
</reference>